<sequence length="124" mass="13381">MGRGIESPSVVADCQRNIVRWFRDQLAPAPCGGLRGGPVEQELGRGPVQQQERLAVELDVRVDREISSRVGAGSREGVGPGRVVIAASSFDLSGLSMMTAAAVAGRLQRTPPTRWLSSRRNQWS</sequence>
<dbReference type="Proteomes" id="UP001501598">
    <property type="component" value="Unassembled WGS sequence"/>
</dbReference>
<comment type="caution">
    <text evidence="1">The sequence shown here is derived from an EMBL/GenBank/DDBJ whole genome shotgun (WGS) entry which is preliminary data.</text>
</comment>
<organism evidence="1 2">
    <name type="scientific">Pseudonocardia xishanensis</name>
    <dbReference type="NCBI Taxonomy" id="630995"/>
    <lineage>
        <taxon>Bacteria</taxon>
        <taxon>Bacillati</taxon>
        <taxon>Actinomycetota</taxon>
        <taxon>Actinomycetes</taxon>
        <taxon>Pseudonocardiales</taxon>
        <taxon>Pseudonocardiaceae</taxon>
        <taxon>Pseudonocardia</taxon>
    </lineage>
</organism>
<protein>
    <submittedName>
        <fullName evidence="1">Uncharacterized protein</fullName>
    </submittedName>
</protein>
<evidence type="ECO:0000313" key="1">
    <source>
        <dbReference type="EMBL" id="GAA4555036.1"/>
    </source>
</evidence>
<evidence type="ECO:0000313" key="2">
    <source>
        <dbReference type="Proteomes" id="UP001501598"/>
    </source>
</evidence>
<accession>A0ABP8RYW1</accession>
<reference evidence="2" key="1">
    <citation type="journal article" date="2019" name="Int. J. Syst. Evol. Microbiol.">
        <title>The Global Catalogue of Microorganisms (GCM) 10K type strain sequencing project: providing services to taxonomists for standard genome sequencing and annotation.</title>
        <authorList>
            <consortium name="The Broad Institute Genomics Platform"/>
            <consortium name="The Broad Institute Genome Sequencing Center for Infectious Disease"/>
            <person name="Wu L."/>
            <person name="Ma J."/>
        </authorList>
    </citation>
    <scope>NUCLEOTIDE SEQUENCE [LARGE SCALE GENOMIC DNA]</scope>
    <source>
        <strain evidence="2">JCM 17906</strain>
    </source>
</reference>
<proteinExistence type="predicted"/>
<gene>
    <name evidence="1" type="ORF">GCM10023175_54580</name>
</gene>
<keyword evidence="2" id="KW-1185">Reference proteome</keyword>
<dbReference type="EMBL" id="BAABGT010000089">
    <property type="protein sequence ID" value="GAA4555036.1"/>
    <property type="molecule type" value="Genomic_DNA"/>
</dbReference>
<name>A0ABP8RYW1_9PSEU</name>